<evidence type="ECO:0008006" key="4">
    <source>
        <dbReference type="Google" id="ProtNLM"/>
    </source>
</evidence>
<proteinExistence type="predicted"/>
<dbReference type="AlphaFoldDB" id="A0A9P7KX38"/>
<protein>
    <recommendedName>
        <fullName evidence="4">MADS-box domain-containing protein</fullName>
    </recommendedName>
</protein>
<accession>A0A9P7KX38</accession>
<organism evidence="2 3">
    <name type="scientific">Fusarium xylarioides</name>
    <dbReference type="NCBI Taxonomy" id="221167"/>
    <lineage>
        <taxon>Eukaryota</taxon>
        <taxon>Fungi</taxon>
        <taxon>Dikarya</taxon>
        <taxon>Ascomycota</taxon>
        <taxon>Pezizomycotina</taxon>
        <taxon>Sordariomycetes</taxon>
        <taxon>Hypocreomycetidae</taxon>
        <taxon>Hypocreales</taxon>
        <taxon>Nectriaceae</taxon>
        <taxon>Fusarium</taxon>
        <taxon>Fusarium fujikuroi species complex</taxon>
    </lineage>
</organism>
<evidence type="ECO:0000256" key="1">
    <source>
        <dbReference type="SAM" id="MobiDB-lite"/>
    </source>
</evidence>
<dbReference type="Proteomes" id="UP000750502">
    <property type="component" value="Unassembled WGS sequence"/>
</dbReference>
<dbReference type="EMBL" id="JADFTT010000537">
    <property type="protein sequence ID" value="KAG5760515.1"/>
    <property type="molecule type" value="Genomic_DNA"/>
</dbReference>
<gene>
    <name evidence="2" type="ORF">H9Q72_011373</name>
</gene>
<evidence type="ECO:0000313" key="2">
    <source>
        <dbReference type="EMBL" id="KAG5760515.1"/>
    </source>
</evidence>
<evidence type="ECO:0000313" key="3">
    <source>
        <dbReference type="Proteomes" id="UP000750502"/>
    </source>
</evidence>
<dbReference type="OrthoDB" id="5077730at2759"/>
<feature type="compositionally biased region" description="Polar residues" evidence="1">
    <location>
        <begin position="127"/>
        <end position="136"/>
    </location>
</feature>
<name>A0A9P7KX38_9HYPO</name>
<sequence>MPKPWKAPQDRARSFKLRTEGLMRKCKDLTNLGMQVALYIENIEDGTVLRYKTDPDLVPSWQNVAPLPEKPKIEAQPQRVRSSPATLDFGSLRLTCPSISESSSPLQPTWADLDISTVNCGYDASPPTGQKSQQRPDIQPATKKRAREISPDDAEEQRRKRERSSSSWFND</sequence>
<feature type="region of interest" description="Disordered" evidence="1">
    <location>
        <begin position="119"/>
        <end position="171"/>
    </location>
</feature>
<reference evidence="2" key="2">
    <citation type="submission" date="2020-10" db="EMBL/GenBank/DDBJ databases">
        <authorList>
            <person name="Peck L.D."/>
            <person name="Nowell R.W."/>
            <person name="Flood J."/>
            <person name="Ryan M.J."/>
            <person name="Barraclough T.G."/>
        </authorList>
    </citation>
    <scope>NUCLEOTIDE SEQUENCE</scope>
    <source>
        <strain evidence="2">IMI 127659i</strain>
    </source>
</reference>
<keyword evidence="3" id="KW-1185">Reference proteome</keyword>
<reference evidence="2" key="1">
    <citation type="journal article" date="2020" name="bioRxiv">
        <title>Historical genomics reveals the evolutionary mechanisms behind multiple outbreaks of the host-specific coffee wilt pathogen Fusarium xylarioides.</title>
        <authorList>
            <person name="Peck D."/>
            <person name="Nowell R.W."/>
            <person name="Flood J."/>
            <person name="Ryan M.J."/>
            <person name="Barraclough T.G."/>
        </authorList>
    </citation>
    <scope>NUCLEOTIDE SEQUENCE</scope>
    <source>
        <strain evidence="2">IMI 127659i</strain>
    </source>
</reference>
<comment type="caution">
    <text evidence="2">The sequence shown here is derived from an EMBL/GenBank/DDBJ whole genome shotgun (WGS) entry which is preliminary data.</text>
</comment>